<dbReference type="InterPro" id="IPR044861">
    <property type="entry name" value="IPNS-like_FE2OG_OXY"/>
</dbReference>
<dbReference type="FunFam" id="2.60.120.330:FF:000079">
    <property type="entry name" value="Protein SRG1"/>
    <property type="match status" value="1"/>
</dbReference>
<dbReference type="InterPro" id="IPR050295">
    <property type="entry name" value="Plant_2OG-oxidoreductases"/>
</dbReference>
<evidence type="ECO:0000256" key="3">
    <source>
        <dbReference type="RuleBase" id="RU003682"/>
    </source>
</evidence>
<dbReference type="InterPro" id="IPR027443">
    <property type="entry name" value="IPNS-like_sf"/>
</dbReference>
<dbReference type="PROSITE" id="PS51471">
    <property type="entry name" value="FE2OG_OXY"/>
    <property type="match status" value="1"/>
</dbReference>
<dbReference type="PANTHER" id="PTHR47991">
    <property type="entry name" value="OXOGLUTARATE/IRON-DEPENDENT DIOXYGENASE"/>
    <property type="match status" value="1"/>
</dbReference>
<evidence type="ECO:0000313" key="6">
    <source>
        <dbReference type="Proteomes" id="UP000288805"/>
    </source>
</evidence>
<feature type="domain" description="Fe2OG dioxygenase" evidence="4">
    <location>
        <begin position="142"/>
        <end position="242"/>
    </location>
</feature>
<dbReference type="GO" id="GO:0016491">
    <property type="term" value="F:oxidoreductase activity"/>
    <property type="evidence" value="ECO:0007669"/>
    <property type="project" value="UniProtKB-KW"/>
</dbReference>
<sequence length="284" mass="31992">MVGSVPVANVQALASSYSGDVPLRYLRPELISEEVLVDESLQIPTIDMRKLLVDDDEMSKLHLACKEWGFFQKLDWADMHFLQSLPASERNMRFWPEEPTSFRETLEKYSAELVKVSNCLLKLMAKNLLINPEQLTNMFDDGRQAVRMNYYPPCVHASKVIGLTPHSDFGGLTLLVQVNEMQGLQIKRNGKWIPIRPVPGAFIVNIGDAIEIMSNGDYKSIEHRAVVDPEKERLSIATFCSPNAGAIIGPLPELTKEKGAIYKSVSREEYIKFVLGRKLDGKVQ</sequence>
<evidence type="ECO:0000313" key="5">
    <source>
        <dbReference type="EMBL" id="RVW40672.1"/>
    </source>
</evidence>
<dbReference type="GO" id="GO:0046872">
    <property type="term" value="F:metal ion binding"/>
    <property type="evidence" value="ECO:0007669"/>
    <property type="project" value="UniProtKB-KW"/>
</dbReference>
<dbReference type="Proteomes" id="UP000288805">
    <property type="component" value="Unassembled WGS sequence"/>
</dbReference>
<keyword evidence="2 3" id="KW-0408">Iron</keyword>
<protein>
    <submittedName>
        <fullName evidence="5">S-norcoclaurine synthase 1</fullName>
    </submittedName>
</protein>
<dbReference type="AlphaFoldDB" id="A0A438DZ15"/>
<dbReference type="Gene3D" id="2.60.120.330">
    <property type="entry name" value="B-lactam Antibiotic, Isopenicillin N Synthase, Chain"/>
    <property type="match status" value="2"/>
</dbReference>
<dbReference type="Pfam" id="PF03171">
    <property type="entry name" value="2OG-FeII_Oxy"/>
    <property type="match status" value="1"/>
</dbReference>
<organism evidence="5 6">
    <name type="scientific">Vitis vinifera</name>
    <name type="common">Grape</name>
    <dbReference type="NCBI Taxonomy" id="29760"/>
    <lineage>
        <taxon>Eukaryota</taxon>
        <taxon>Viridiplantae</taxon>
        <taxon>Streptophyta</taxon>
        <taxon>Embryophyta</taxon>
        <taxon>Tracheophyta</taxon>
        <taxon>Spermatophyta</taxon>
        <taxon>Magnoliopsida</taxon>
        <taxon>eudicotyledons</taxon>
        <taxon>Gunneridae</taxon>
        <taxon>Pentapetalae</taxon>
        <taxon>rosids</taxon>
        <taxon>Vitales</taxon>
        <taxon>Vitaceae</taxon>
        <taxon>Viteae</taxon>
        <taxon>Vitis</taxon>
    </lineage>
</organism>
<accession>A0A438DZ15</accession>
<keyword evidence="3" id="KW-0560">Oxidoreductase</keyword>
<keyword evidence="1 3" id="KW-0479">Metal-binding</keyword>
<evidence type="ECO:0000259" key="4">
    <source>
        <dbReference type="PROSITE" id="PS51471"/>
    </source>
</evidence>
<name>A0A438DZ15_VITVI</name>
<dbReference type="SUPFAM" id="SSF51197">
    <property type="entry name" value="Clavaminate synthase-like"/>
    <property type="match status" value="1"/>
</dbReference>
<gene>
    <name evidence="5" type="primary">NCS1_11</name>
    <name evidence="5" type="ORF">CK203_079202</name>
</gene>
<evidence type="ECO:0000256" key="2">
    <source>
        <dbReference type="ARBA" id="ARBA00023004"/>
    </source>
</evidence>
<evidence type="ECO:0000256" key="1">
    <source>
        <dbReference type="ARBA" id="ARBA00022723"/>
    </source>
</evidence>
<comment type="caution">
    <text evidence="5">The sequence shown here is derived from an EMBL/GenBank/DDBJ whole genome shotgun (WGS) entry which is preliminary data.</text>
</comment>
<dbReference type="InterPro" id="IPR005123">
    <property type="entry name" value="Oxoglu/Fe-dep_dioxygenase_dom"/>
</dbReference>
<proteinExistence type="inferred from homology"/>
<reference evidence="5 6" key="1">
    <citation type="journal article" date="2018" name="PLoS Genet.">
        <title>Population sequencing reveals clonal diversity and ancestral inbreeding in the grapevine cultivar Chardonnay.</title>
        <authorList>
            <person name="Roach M.J."/>
            <person name="Johnson D.L."/>
            <person name="Bohlmann J."/>
            <person name="van Vuuren H.J."/>
            <person name="Jones S.J."/>
            <person name="Pretorius I.S."/>
            <person name="Schmidt S.A."/>
            <person name="Borneman A.R."/>
        </authorList>
    </citation>
    <scope>NUCLEOTIDE SEQUENCE [LARGE SCALE GENOMIC DNA]</scope>
    <source>
        <strain evidence="6">cv. Chardonnay</strain>
        <tissue evidence="5">Leaf</tissue>
    </source>
</reference>
<dbReference type="EMBL" id="QGNW01001456">
    <property type="protein sequence ID" value="RVW40672.1"/>
    <property type="molecule type" value="Genomic_DNA"/>
</dbReference>
<comment type="similarity">
    <text evidence="3">Belongs to the iron/ascorbate-dependent oxidoreductase family.</text>
</comment>